<dbReference type="AlphaFoldDB" id="A0A9W8PN66"/>
<reference evidence="2" key="1">
    <citation type="submission" date="2022-10" db="EMBL/GenBank/DDBJ databases">
        <title>Fusarium specimens isolated from Avocado Roots.</title>
        <authorList>
            <person name="Stajich J."/>
            <person name="Roper C."/>
            <person name="Heimlech-Rivalta G."/>
        </authorList>
    </citation>
    <scope>NUCLEOTIDE SEQUENCE</scope>
    <source>
        <strain evidence="2">CF00143</strain>
    </source>
</reference>
<dbReference type="EMBL" id="JAPDHF010000011">
    <property type="protein sequence ID" value="KAJ4011201.1"/>
    <property type="molecule type" value="Genomic_DNA"/>
</dbReference>
<organism evidence="2 3">
    <name type="scientific">Fusarium irregulare</name>
    <dbReference type="NCBI Taxonomy" id="2494466"/>
    <lineage>
        <taxon>Eukaryota</taxon>
        <taxon>Fungi</taxon>
        <taxon>Dikarya</taxon>
        <taxon>Ascomycota</taxon>
        <taxon>Pezizomycotina</taxon>
        <taxon>Sordariomycetes</taxon>
        <taxon>Hypocreomycetidae</taxon>
        <taxon>Hypocreales</taxon>
        <taxon>Nectriaceae</taxon>
        <taxon>Fusarium</taxon>
        <taxon>Fusarium incarnatum-equiseti species complex</taxon>
    </lineage>
</organism>
<keyword evidence="1" id="KW-0812">Transmembrane</keyword>
<evidence type="ECO:0000313" key="2">
    <source>
        <dbReference type="EMBL" id="KAJ4011201.1"/>
    </source>
</evidence>
<keyword evidence="3" id="KW-1185">Reference proteome</keyword>
<name>A0A9W8PN66_9HYPO</name>
<sequence>MGAIRFDVHDILSLGDLNDSDGDYFQNNGYRRRSVRPGPAVIIKLAERGHWIQIRKQDIDDKSKADTIQKTLKPLNIQEAMIIQTQDFKGDFAAMLQRHFYSEISHKMALFSPKEEHDAIAPTDADGLSMQWIEPLPGSRLREGDVLPSGLALSRLRVTEYGGSPIYYLDTWGGFTDASIQLEQEFLARWEAILSTFLFEDREKLAEESNTITMENIGRQNAPQDNSSYRKVLFLPLLEELKPKLANNWETLFWEGKSILHLESLDEIGWEMLDDRPWKEKSMSKPNSWRFVLLATVLSGLYGGVHLTIWGQAFPYTRKRLCGRLVACSSFAASLPL</sequence>
<protein>
    <submittedName>
        <fullName evidence="2">Uncharacterized protein</fullName>
    </submittedName>
</protein>
<proteinExistence type="predicted"/>
<keyword evidence="1" id="KW-0472">Membrane</keyword>
<accession>A0A9W8PN66</accession>
<feature type="transmembrane region" description="Helical" evidence="1">
    <location>
        <begin position="289"/>
        <end position="310"/>
    </location>
</feature>
<evidence type="ECO:0000256" key="1">
    <source>
        <dbReference type="SAM" id="Phobius"/>
    </source>
</evidence>
<gene>
    <name evidence="2" type="ORF">NW766_007839</name>
</gene>
<keyword evidence="1" id="KW-1133">Transmembrane helix</keyword>
<evidence type="ECO:0000313" key="3">
    <source>
        <dbReference type="Proteomes" id="UP001152130"/>
    </source>
</evidence>
<dbReference type="Proteomes" id="UP001152130">
    <property type="component" value="Unassembled WGS sequence"/>
</dbReference>
<comment type="caution">
    <text evidence="2">The sequence shown here is derived from an EMBL/GenBank/DDBJ whole genome shotgun (WGS) entry which is preliminary data.</text>
</comment>